<dbReference type="Pfam" id="PF10551">
    <property type="entry name" value="MULE"/>
    <property type="match status" value="1"/>
</dbReference>
<dbReference type="AlphaFoldDB" id="A0A199UGQ0"/>
<comment type="subcellular location">
    <subcellularLocation>
        <location evidence="6">Nucleus</location>
    </subcellularLocation>
</comment>
<sequence>MDNITALAPSMGFDAGEVEAPIPIQSQEPHLDHQPIAAAAAAAAADHGLLAVRSDVRDGVDGGDPPPPPPAPDPREPAIGMEFESPEAARAFYAGYAERAGFRVRNSKSFTSRVDDSVIMRRFVCSKQGRPTKKDPFDLTKKRRNRASSREGCKAMLQVNRRDTGRWAVSRCLLDHCHPLGASFTDKPPPAAAAAAAAAASQKKLSKKPQMIVFGCAFMTDESEDSFAWLFDTWLMLMSRQKPASFTTGYSEAVEAAARKVLPDVRHRFCKRDVFSKSKEKLADVYSAHPSFKAELKKCVGESESVEEFESSWNSLIERYDLVENIWLLKLYSIRHKWVPVFFKDKFFGEFSGGTKLETMQKFFQRHSITTTTLRDLVTQFDKAMAGQYEKEIQADFATIHTRPVMKTPSPLEKQASDIYTKTIFELFQDELVETSGFLTEKVDDGVTSIFRVIKVEDSSKTHVVKYNDSEKSIICSCCKFEFSGILCRHVFRVMMVLSILSLPDSYILKRWTRNAKSDAVSLIPSNCKKPLNWRSNDLFRDAIKFAEEGATSAAIYKVAKGALQKAFAEVLASKKGCSFNGSRDELQNHWLKEAPHEVAFESAILMDLVVLGL</sequence>
<evidence type="ECO:0000256" key="7">
    <source>
        <dbReference type="SAM" id="MobiDB-lite"/>
    </source>
</evidence>
<proteinExistence type="inferred from homology"/>
<reference evidence="9 10" key="1">
    <citation type="journal article" date="2016" name="DNA Res.">
        <title>The draft genome of MD-2 pineapple using hybrid error correction of long reads.</title>
        <authorList>
            <person name="Redwan R.M."/>
            <person name="Saidin A."/>
            <person name="Kumar S.V."/>
        </authorList>
    </citation>
    <scope>NUCLEOTIDE SEQUENCE [LARGE SCALE GENOMIC DNA]</scope>
    <source>
        <strain evidence="10">cv. MD2</strain>
        <tissue evidence="9">Leaf</tissue>
    </source>
</reference>
<dbReference type="PROSITE" id="PS50966">
    <property type="entry name" value="ZF_SWIM"/>
    <property type="match status" value="1"/>
</dbReference>
<feature type="region of interest" description="Disordered" evidence="7">
    <location>
        <begin position="56"/>
        <end position="78"/>
    </location>
</feature>
<feature type="region of interest" description="Disordered" evidence="7">
    <location>
        <begin position="129"/>
        <end position="150"/>
    </location>
</feature>
<dbReference type="InterPro" id="IPR006564">
    <property type="entry name" value="Znf_PMZ"/>
</dbReference>
<dbReference type="Proteomes" id="UP000092600">
    <property type="component" value="Unassembled WGS sequence"/>
</dbReference>
<dbReference type="EMBL" id="LSRQ01008303">
    <property type="protein sequence ID" value="OAY63886.1"/>
    <property type="molecule type" value="Genomic_DNA"/>
</dbReference>
<dbReference type="InterPro" id="IPR018289">
    <property type="entry name" value="MULE_transposase_dom"/>
</dbReference>
<dbReference type="GO" id="GO:0008270">
    <property type="term" value="F:zinc ion binding"/>
    <property type="evidence" value="ECO:0007669"/>
    <property type="project" value="UniProtKB-UniRule"/>
</dbReference>
<evidence type="ECO:0000256" key="2">
    <source>
        <dbReference type="ARBA" id="ARBA00022723"/>
    </source>
</evidence>
<dbReference type="InterPro" id="IPR007527">
    <property type="entry name" value="Znf_SWIM"/>
</dbReference>
<organism evidence="9 10">
    <name type="scientific">Ananas comosus</name>
    <name type="common">Pineapple</name>
    <name type="synonym">Ananas ananas</name>
    <dbReference type="NCBI Taxonomy" id="4615"/>
    <lineage>
        <taxon>Eukaryota</taxon>
        <taxon>Viridiplantae</taxon>
        <taxon>Streptophyta</taxon>
        <taxon>Embryophyta</taxon>
        <taxon>Tracheophyta</taxon>
        <taxon>Spermatophyta</taxon>
        <taxon>Magnoliopsida</taxon>
        <taxon>Liliopsida</taxon>
        <taxon>Poales</taxon>
        <taxon>Bromeliaceae</taxon>
        <taxon>Bromelioideae</taxon>
        <taxon>Ananas</taxon>
    </lineage>
</organism>
<dbReference type="InterPro" id="IPR004330">
    <property type="entry name" value="FAR1_DNA_bnd_dom"/>
</dbReference>
<feature type="domain" description="SWIM-type" evidence="8">
    <location>
        <begin position="461"/>
        <end position="499"/>
    </location>
</feature>
<evidence type="ECO:0000256" key="4">
    <source>
        <dbReference type="ARBA" id="ARBA00022833"/>
    </source>
</evidence>
<dbReference type="PANTHER" id="PTHR31669">
    <property type="entry name" value="PROTEIN FAR1-RELATED SEQUENCE 10-RELATED"/>
    <property type="match status" value="1"/>
</dbReference>
<dbReference type="PANTHER" id="PTHR31669:SF179">
    <property type="entry name" value="PROTEIN FAR1-RELATED SEQUENCE 5"/>
    <property type="match status" value="1"/>
</dbReference>
<dbReference type="Pfam" id="PF04434">
    <property type="entry name" value="SWIM"/>
    <property type="match status" value="1"/>
</dbReference>
<dbReference type="GO" id="GO:0006355">
    <property type="term" value="P:regulation of DNA-templated transcription"/>
    <property type="evidence" value="ECO:0007669"/>
    <property type="project" value="UniProtKB-UniRule"/>
</dbReference>
<gene>
    <name evidence="9" type="ORF">ACMD2_03326</name>
</gene>
<keyword evidence="2 6" id="KW-0479">Metal-binding</keyword>
<evidence type="ECO:0000256" key="3">
    <source>
        <dbReference type="ARBA" id="ARBA00022771"/>
    </source>
</evidence>
<evidence type="ECO:0000313" key="9">
    <source>
        <dbReference type="EMBL" id="OAY63886.1"/>
    </source>
</evidence>
<keyword evidence="6" id="KW-0539">Nucleus</keyword>
<keyword evidence="3 5" id="KW-0863">Zinc-finger</keyword>
<keyword evidence="4 6" id="KW-0862">Zinc</keyword>
<dbReference type="STRING" id="4615.A0A199UGQ0"/>
<evidence type="ECO:0000313" key="10">
    <source>
        <dbReference type="Proteomes" id="UP000092600"/>
    </source>
</evidence>
<comment type="similarity">
    <text evidence="1 6">Belongs to the FHY3/FAR1 family.</text>
</comment>
<accession>A0A199UGQ0</accession>
<name>A0A199UGQ0_ANACO</name>
<dbReference type="GO" id="GO:0005634">
    <property type="term" value="C:nucleus"/>
    <property type="evidence" value="ECO:0007669"/>
    <property type="project" value="UniProtKB-SubCell"/>
</dbReference>
<dbReference type="Pfam" id="PF03101">
    <property type="entry name" value="FAR1"/>
    <property type="match status" value="1"/>
</dbReference>
<evidence type="ECO:0000256" key="1">
    <source>
        <dbReference type="ARBA" id="ARBA00005889"/>
    </source>
</evidence>
<evidence type="ECO:0000256" key="6">
    <source>
        <dbReference type="RuleBase" id="RU367018"/>
    </source>
</evidence>
<comment type="caution">
    <text evidence="9">The sequence shown here is derived from an EMBL/GenBank/DDBJ whole genome shotgun (WGS) entry which is preliminary data.</text>
</comment>
<comment type="function">
    <text evidence="6">Putative transcription activator involved in regulating light control of development.</text>
</comment>
<evidence type="ECO:0000259" key="8">
    <source>
        <dbReference type="PROSITE" id="PS50966"/>
    </source>
</evidence>
<dbReference type="SMART" id="SM00575">
    <property type="entry name" value="ZnF_PMZ"/>
    <property type="match status" value="1"/>
</dbReference>
<dbReference type="InterPro" id="IPR031052">
    <property type="entry name" value="FHY3/FAR1"/>
</dbReference>
<evidence type="ECO:0000256" key="5">
    <source>
        <dbReference type="PROSITE-ProRule" id="PRU00325"/>
    </source>
</evidence>
<protein>
    <recommendedName>
        <fullName evidence="6">Protein FAR1-RELATED SEQUENCE</fullName>
    </recommendedName>
</protein>